<keyword evidence="1" id="KW-0805">Transcription regulation</keyword>
<dbReference type="InterPro" id="IPR046335">
    <property type="entry name" value="LacI/GalR-like_sensor"/>
</dbReference>
<accession>A0A563EJS6</accession>
<keyword evidence="6" id="KW-1185">Reference proteome</keyword>
<dbReference type="PROSITE" id="PS50932">
    <property type="entry name" value="HTH_LACI_2"/>
    <property type="match status" value="1"/>
</dbReference>
<dbReference type="Pfam" id="PF13377">
    <property type="entry name" value="Peripla_BP_3"/>
    <property type="match status" value="1"/>
</dbReference>
<dbReference type="CDD" id="cd06267">
    <property type="entry name" value="PBP1_LacI_sugar_binding-like"/>
    <property type="match status" value="1"/>
</dbReference>
<dbReference type="Gene3D" id="1.10.260.40">
    <property type="entry name" value="lambda repressor-like DNA-binding domains"/>
    <property type="match status" value="1"/>
</dbReference>
<evidence type="ECO:0000313" key="6">
    <source>
        <dbReference type="Proteomes" id="UP000316639"/>
    </source>
</evidence>
<reference evidence="5 6" key="1">
    <citation type="submission" date="2019-07" db="EMBL/GenBank/DDBJ databases">
        <title>Lentzea xizangensis sp. nov., isolated from Qinghai-Tibetan Plateau Soils.</title>
        <authorList>
            <person name="Huang J."/>
        </authorList>
    </citation>
    <scope>NUCLEOTIDE SEQUENCE [LARGE SCALE GENOMIC DNA]</scope>
    <source>
        <strain evidence="5 6">FXJ1.1311</strain>
    </source>
</reference>
<evidence type="ECO:0000256" key="3">
    <source>
        <dbReference type="ARBA" id="ARBA00023163"/>
    </source>
</evidence>
<dbReference type="SMART" id="SM00354">
    <property type="entry name" value="HTH_LACI"/>
    <property type="match status" value="1"/>
</dbReference>
<proteinExistence type="predicted"/>
<protein>
    <submittedName>
        <fullName evidence="5">LacI family transcriptional regulator</fullName>
    </submittedName>
</protein>
<dbReference type="GO" id="GO:0000976">
    <property type="term" value="F:transcription cis-regulatory region binding"/>
    <property type="evidence" value="ECO:0007669"/>
    <property type="project" value="TreeGrafter"/>
</dbReference>
<dbReference type="InterPro" id="IPR028082">
    <property type="entry name" value="Peripla_BP_I"/>
</dbReference>
<gene>
    <name evidence="5" type="ORF">FKR81_33010</name>
</gene>
<dbReference type="Pfam" id="PF00356">
    <property type="entry name" value="LacI"/>
    <property type="match status" value="1"/>
</dbReference>
<dbReference type="InterPro" id="IPR000843">
    <property type="entry name" value="HTH_LacI"/>
</dbReference>
<dbReference type="EMBL" id="VOBR01000027">
    <property type="protein sequence ID" value="TWP47271.1"/>
    <property type="molecule type" value="Genomic_DNA"/>
</dbReference>
<feature type="domain" description="HTH lacI-type" evidence="4">
    <location>
        <begin position="3"/>
        <end position="57"/>
    </location>
</feature>
<evidence type="ECO:0000256" key="1">
    <source>
        <dbReference type="ARBA" id="ARBA00023015"/>
    </source>
</evidence>
<evidence type="ECO:0000259" key="4">
    <source>
        <dbReference type="PROSITE" id="PS50932"/>
    </source>
</evidence>
<comment type="caution">
    <text evidence="5">The sequence shown here is derived from an EMBL/GenBank/DDBJ whole genome shotgun (WGS) entry which is preliminary data.</text>
</comment>
<organism evidence="5 6">
    <name type="scientific">Lentzea tibetensis</name>
    <dbReference type="NCBI Taxonomy" id="2591470"/>
    <lineage>
        <taxon>Bacteria</taxon>
        <taxon>Bacillati</taxon>
        <taxon>Actinomycetota</taxon>
        <taxon>Actinomycetes</taxon>
        <taxon>Pseudonocardiales</taxon>
        <taxon>Pseudonocardiaceae</taxon>
        <taxon>Lentzea</taxon>
    </lineage>
</organism>
<evidence type="ECO:0000313" key="5">
    <source>
        <dbReference type="EMBL" id="TWP47271.1"/>
    </source>
</evidence>
<dbReference type="PANTHER" id="PTHR30146">
    <property type="entry name" value="LACI-RELATED TRANSCRIPTIONAL REPRESSOR"/>
    <property type="match status" value="1"/>
</dbReference>
<dbReference type="InterPro" id="IPR010982">
    <property type="entry name" value="Lambda_DNA-bd_dom_sf"/>
</dbReference>
<name>A0A563EJS6_9PSEU</name>
<dbReference type="CDD" id="cd01392">
    <property type="entry name" value="HTH_LacI"/>
    <property type="match status" value="1"/>
</dbReference>
<dbReference type="PANTHER" id="PTHR30146:SF138">
    <property type="entry name" value="TRANSCRIPTIONAL REGULATORY PROTEIN"/>
    <property type="match status" value="1"/>
</dbReference>
<dbReference type="AlphaFoldDB" id="A0A563EJS6"/>
<dbReference type="Gene3D" id="3.40.50.2300">
    <property type="match status" value="2"/>
</dbReference>
<dbReference type="SUPFAM" id="SSF53822">
    <property type="entry name" value="Periplasmic binding protein-like I"/>
    <property type="match status" value="1"/>
</dbReference>
<dbReference type="SUPFAM" id="SSF47413">
    <property type="entry name" value="lambda repressor-like DNA-binding domains"/>
    <property type="match status" value="1"/>
</dbReference>
<keyword evidence="2" id="KW-0238">DNA-binding</keyword>
<keyword evidence="3" id="KW-0804">Transcription</keyword>
<sequence length="318" mass="33818">MAVTIRDVARQARVSVSTVSRALSAPGLVKEATRQRVLEVVRGLGYEPNRAARSLITGRTGNLGIVVPDLENPFYPAVLRGVQSRAHEAGCAVFFCDSRVAAEDALVRTMAAQVDGVVLCASLLDDDQVAELADTTPMVLLNRTLPGVSSVLMDSASGMAQVVEHLAELGHTDRVYLGGPEQSWSHRRRLVGLADRARRLGPFEPTFDGGVEGARQALSTGATAIIAYNDLMALGVLSHLSTRGIRVPEDISVTGFDNILYAAMCHPPLTTVAMPTEEAGRVAVDLLVDRLAGGPAECRELPTRLVPRASTGKAPMFS</sequence>
<dbReference type="OrthoDB" id="3258243at2"/>
<dbReference type="GO" id="GO:0003700">
    <property type="term" value="F:DNA-binding transcription factor activity"/>
    <property type="evidence" value="ECO:0007669"/>
    <property type="project" value="TreeGrafter"/>
</dbReference>
<dbReference type="Proteomes" id="UP000316639">
    <property type="component" value="Unassembled WGS sequence"/>
</dbReference>
<dbReference type="PROSITE" id="PS00356">
    <property type="entry name" value="HTH_LACI_1"/>
    <property type="match status" value="1"/>
</dbReference>
<evidence type="ECO:0000256" key="2">
    <source>
        <dbReference type="ARBA" id="ARBA00023125"/>
    </source>
</evidence>